<evidence type="ECO:0000256" key="1">
    <source>
        <dbReference type="SAM" id="Phobius"/>
    </source>
</evidence>
<dbReference type="GeneID" id="64221081"/>
<dbReference type="EMBL" id="CP019657">
    <property type="protein sequence ID" value="AVF28926.1"/>
    <property type="molecule type" value="Genomic_DNA"/>
</dbReference>
<dbReference type="AlphaFoldDB" id="A0A2L1U7L9"/>
<keyword evidence="2" id="KW-0614">Plasmid</keyword>
<geneLocation type="plasmid" evidence="2">
    <name>unnamed2</name>
</geneLocation>
<proteinExistence type="predicted"/>
<keyword evidence="1" id="KW-0812">Transmembrane</keyword>
<gene>
    <name evidence="2" type="ORF">ERICIII_04924</name>
</gene>
<reference evidence="3" key="1">
    <citation type="submission" date="2017-02" db="EMBL/GenBank/DDBJ databases">
        <title>Delineation of Paenibacillus larvae strains originating from foulbrood outbreaks.</title>
        <authorList>
            <person name="Beims H."/>
            <person name="Bunk B."/>
            <person name="Sproeer C."/>
            <person name="Mohr K.I."/>
            <person name="Pradella S."/>
            <person name="Guenther G."/>
            <person name="Rohde M."/>
            <person name="von der Ohe W."/>
            <person name="Steinert M."/>
        </authorList>
    </citation>
    <scope>NUCLEOTIDE SEQUENCE [LARGE SCALE GENOMIC DNA]</scope>
    <source>
        <strain evidence="3">Eric_III</strain>
        <plasmid evidence="3">Plasmid unnamed2</plasmid>
    </source>
</reference>
<evidence type="ECO:0000313" key="2">
    <source>
        <dbReference type="EMBL" id="AVF28926.1"/>
    </source>
</evidence>
<feature type="transmembrane region" description="Helical" evidence="1">
    <location>
        <begin position="7"/>
        <end position="31"/>
    </location>
</feature>
<dbReference type="Proteomes" id="UP000239833">
    <property type="component" value="Plasmid unnamed2"/>
</dbReference>
<keyword evidence="1" id="KW-0472">Membrane</keyword>
<dbReference type="RefSeq" id="WP_077997725.1">
    <property type="nucleotide sequence ID" value="NZ_CP019657.1"/>
</dbReference>
<accession>A0A2L1U7L9</accession>
<organism evidence="2 3">
    <name type="scientific">Paenibacillus larvae subsp. larvae</name>
    <dbReference type="NCBI Taxonomy" id="147375"/>
    <lineage>
        <taxon>Bacteria</taxon>
        <taxon>Bacillati</taxon>
        <taxon>Bacillota</taxon>
        <taxon>Bacilli</taxon>
        <taxon>Bacillales</taxon>
        <taxon>Paenibacillaceae</taxon>
        <taxon>Paenibacillus</taxon>
    </lineage>
</organism>
<protein>
    <submittedName>
        <fullName evidence="2">Uncharacterized protein</fullName>
    </submittedName>
</protein>
<evidence type="ECO:0000313" key="3">
    <source>
        <dbReference type="Proteomes" id="UP000239833"/>
    </source>
</evidence>
<sequence length="156" mass="17496">MDQILKWFFLYVGIIATSIIVVVCMNVLLLYRSVEDNLYLANTATYSSIDLNRVREFNELAFVDQTEAEKMFRQTLKNAFDLDDNLSPTEQSSKAIAGPIRIRELSLKNENEAKTLGGTKLNKNPAVYSKIEVPISILGITITSNVSVLTILPTSY</sequence>
<keyword evidence="1" id="KW-1133">Transmembrane helix</keyword>
<name>A0A2L1U7L9_9BACL</name>